<evidence type="ECO:0000256" key="3">
    <source>
        <dbReference type="ARBA" id="ARBA00023002"/>
    </source>
</evidence>
<dbReference type="AlphaFoldDB" id="A0A9P4TQ62"/>
<dbReference type="EMBL" id="SWKU01000001">
    <property type="protein sequence ID" value="KAF3010991.1"/>
    <property type="molecule type" value="Genomic_DNA"/>
</dbReference>
<dbReference type="InterPro" id="IPR004294">
    <property type="entry name" value="Carotenoid_Oase"/>
</dbReference>
<dbReference type="PANTHER" id="PTHR10543">
    <property type="entry name" value="BETA-CAROTENE DIOXYGENASE"/>
    <property type="match status" value="1"/>
</dbReference>
<dbReference type="PANTHER" id="PTHR10543:SF24">
    <property type="entry name" value="CAROTENOID ISOMEROOXYGENASE"/>
    <property type="match status" value="1"/>
</dbReference>
<proteinExistence type="inferred from homology"/>
<dbReference type="OrthoDB" id="407010at2759"/>
<evidence type="ECO:0000313" key="6">
    <source>
        <dbReference type="EMBL" id="KAF3010991.1"/>
    </source>
</evidence>
<dbReference type="GO" id="GO:0046872">
    <property type="term" value="F:metal ion binding"/>
    <property type="evidence" value="ECO:0007669"/>
    <property type="project" value="UniProtKB-KW"/>
</dbReference>
<feature type="binding site" evidence="5">
    <location>
        <position position="577"/>
    </location>
    <ligand>
        <name>Fe cation</name>
        <dbReference type="ChEBI" id="CHEBI:24875"/>
        <note>catalytic</note>
    </ligand>
</feature>
<dbReference type="Proteomes" id="UP000801428">
    <property type="component" value="Unassembled WGS sequence"/>
</dbReference>
<keyword evidence="7" id="KW-1185">Reference proteome</keyword>
<keyword evidence="3" id="KW-0560">Oxidoreductase</keyword>
<protein>
    <recommendedName>
        <fullName evidence="8">Carotenoid oxygenase</fullName>
    </recommendedName>
</protein>
<evidence type="ECO:0008006" key="8">
    <source>
        <dbReference type="Google" id="ProtNLM"/>
    </source>
</evidence>
<comment type="similarity">
    <text evidence="1">Belongs to the carotenoid oxygenase family.</text>
</comment>
<comment type="cofactor">
    <cofactor evidence="5">
        <name>Fe(2+)</name>
        <dbReference type="ChEBI" id="CHEBI:29033"/>
    </cofactor>
    <text evidence="5">Binds 1 Fe(2+) ion per subunit.</text>
</comment>
<evidence type="ECO:0000313" key="7">
    <source>
        <dbReference type="Proteomes" id="UP000801428"/>
    </source>
</evidence>
<evidence type="ECO:0000256" key="2">
    <source>
        <dbReference type="ARBA" id="ARBA00022723"/>
    </source>
</evidence>
<evidence type="ECO:0000256" key="4">
    <source>
        <dbReference type="ARBA" id="ARBA00023004"/>
    </source>
</evidence>
<dbReference type="GO" id="GO:0010436">
    <property type="term" value="F:carotenoid dioxygenase activity"/>
    <property type="evidence" value="ECO:0007669"/>
    <property type="project" value="TreeGrafter"/>
</dbReference>
<gene>
    <name evidence="6" type="ORF">E8E13_010651</name>
</gene>
<dbReference type="Pfam" id="PF03055">
    <property type="entry name" value="RPE65"/>
    <property type="match status" value="1"/>
</dbReference>
<accession>A0A9P4TQ62</accession>
<organism evidence="6 7">
    <name type="scientific">Curvularia kusanoi</name>
    <name type="common">Cochliobolus kusanoi</name>
    <dbReference type="NCBI Taxonomy" id="90978"/>
    <lineage>
        <taxon>Eukaryota</taxon>
        <taxon>Fungi</taxon>
        <taxon>Dikarya</taxon>
        <taxon>Ascomycota</taxon>
        <taxon>Pezizomycotina</taxon>
        <taxon>Dothideomycetes</taxon>
        <taxon>Pleosporomycetidae</taxon>
        <taxon>Pleosporales</taxon>
        <taxon>Pleosporineae</taxon>
        <taxon>Pleosporaceae</taxon>
        <taxon>Curvularia</taxon>
    </lineage>
</organism>
<feature type="binding site" evidence="5">
    <location>
        <position position="372"/>
    </location>
    <ligand>
        <name>Fe cation</name>
        <dbReference type="ChEBI" id="CHEBI:24875"/>
        <note>catalytic</note>
    </ligand>
</feature>
<name>A0A9P4TQ62_CURKU</name>
<reference evidence="6" key="1">
    <citation type="submission" date="2019-04" db="EMBL/GenBank/DDBJ databases">
        <title>Sequencing of skin fungus with MAO and IRED activity.</title>
        <authorList>
            <person name="Marsaioli A.J."/>
            <person name="Bonatto J.M.C."/>
            <person name="Reis Junior O."/>
        </authorList>
    </citation>
    <scope>NUCLEOTIDE SEQUENCE</scope>
    <source>
        <strain evidence="6">30M1</strain>
    </source>
</reference>
<feature type="binding site" evidence="5">
    <location>
        <position position="302"/>
    </location>
    <ligand>
        <name>Fe cation</name>
        <dbReference type="ChEBI" id="CHEBI:24875"/>
        <note>catalytic</note>
    </ligand>
</feature>
<comment type="caution">
    <text evidence="6">The sequence shown here is derived from an EMBL/GenBank/DDBJ whole genome shotgun (WGS) entry which is preliminary data.</text>
</comment>
<evidence type="ECO:0000256" key="1">
    <source>
        <dbReference type="ARBA" id="ARBA00006787"/>
    </source>
</evidence>
<keyword evidence="4 5" id="KW-0408">Iron</keyword>
<feature type="binding site" evidence="5">
    <location>
        <position position="250"/>
    </location>
    <ligand>
        <name>Fe cation</name>
        <dbReference type="ChEBI" id="CHEBI:24875"/>
        <note>catalytic</note>
    </ligand>
</feature>
<sequence>MNVYEVLQGSQGIANTYIYLPLLKLLAYRSHRLSANGNDIGYEEEGSTRIPLESSRHFGDWPNVGAFEAILEQRDPIELPVHGQFPSEIAGVLYRTGPAHFKLNDIANGAISVHHWFDGFSCLYRFEIVPSEDGCRIFYSSRQQVDKLVEHVRQTGAIEQITFAQRQDPCAGFFKKLKTMFFSTPENPNPEHRNVGVTIHPEIKAESRKLVSRTDYGMTKEIDFDTLEPVGITEQKSLHPELKGPLSCAHVQIDPVTGDYFNYNLSFGYTASYKIFRTSASTGQTDILASIAGPEAKPAYIHSFCLTENFVVLCIPIAHFKGKGASILWERNMLDAIAPFDPNANVQWYVVDRKHGNGVVARYTSDAMFTFHSVNAYEVPGSQGRTDVFCEFIEFSSLDVLHRLYYENLVSSGPGAHKYSGNDIDRLSITPRFKRYKLGNVQQPNASAEMRVGRATVEFELVAPLIGELPVINPAYSTKQARFVYTILDTGLSSYVDSLAKTDLITGETLTWSTPKHTPGEAVFVARNDPLYEDDGYLLSVVLNGETDTSYLLCLDARDMKEIARASANVPVAIGFHGHHLAQTKL</sequence>
<keyword evidence="2 5" id="KW-0479">Metal-binding</keyword>
<dbReference type="GO" id="GO:0016121">
    <property type="term" value="P:carotene catabolic process"/>
    <property type="evidence" value="ECO:0007669"/>
    <property type="project" value="TreeGrafter"/>
</dbReference>
<evidence type="ECO:0000256" key="5">
    <source>
        <dbReference type="PIRSR" id="PIRSR604294-1"/>
    </source>
</evidence>